<dbReference type="PANTHER" id="PTHR21485">
    <property type="entry name" value="HAD SUPERFAMILY MEMBERS CMAS AND KDSC"/>
    <property type="match status" value="1"/>
</dbReference>
<keyword evidence="1" id="KW-0808">Transferase</keyword>
<proteinExistence type="predicted"/>
<gene>
    <name evidence="1" type="ORF">SAMN04488130_10731</name>
</gene>
<dbReference type="InterPro" id="IPR020039">
    <property type="entry name" value="PseF"/>
</dbReference>
<dbReference type="InterPro" id="IPR029044">
    <property type="entry name" value="Nucleotide-diphossugar_trans"/>
</dbReference>
<name>A0A1H5Y387_9FLAO</name>
<dbReference type="Proteomes" id="UP000236737">
    <property type="component" value="Unassembled WGS sequence"/>
</dbReference>
<dbReference type="PANTHER" id="PTHR21485:SF6">
    <property type="entry name" value="N-ACYLNEURAMINATE CYTIDYLYLTRANSFERASE-RELATED"/>
    <property type="match status" value="1"/>
</dbReference>
<keyword evidence="1" id="KW-0548">Nucleotidyltransferase</keyword>
<evidence type="ECO:0000313" key="1">
    <source>
        <dbReference type="EMBL" id="SEG18016.1"/>
    </source>
</evidence>
<dbReference type="NCBIfam" id="TIGR03584">
    <property type="entry name" value="PseF"/>
    <property type="match status" value="1"/>
</dbReference>
<dbReference type="CDD" id="cd02513">
    <property type="entry name" value="CMP-NeuAc_Synthase"/>
    <property type="match status" value="1"/>
</dbReference>
<dbReference type="AlphaFoldDB" id="A0A1H5Y387"/>
<organism evidence="1 2">
    <name type="scientific">Flavobacterium urumqiense</name>
    <dbReference type="NCBI Taxonomy" id="935224"/>
    <lineage>
        <taxon>Bacteria</taxon>
        <taxon>Pseudomonadati</taxon>
        <taxon>Bacteroidota</taxon>
        <taxon>Flavobacteriia</taxon>
        <taxon>Flavobacteriales</taxon>
        <taxon>Flavobacteriaceae</taxon>
        <taxon>Flavobacterium</taxon>
    </lineage>
</organism>
<dbReference type="SUPFAM" id="SSF53448">
    <property type="entry name" value="Nucleotide-diphospho-sugar transferases"/>
    <property type="match status" value="1"/>
</dbReference>
<dbReference type="EMBL" id="FNVP01000007">
    <property type="protein sequence ID" value="SEG18016.1"/>
    <property type="molecule type" value="Genomic_DNA"/>
</dbReference>
<dbReference type="InterPro" id="IPR003329">
    <property type="entry name" value="Cytidylyl_trans"/>
</dbReference>
<reference evidence="2" key="1">
    <citation type="submission" date="2016-10" db="EMBL/GenBank/DDBJ databases">
        <authorList>
            <person name="Varghese N."/>
            <person name="Submissions S."/>
        </authorList>
    </citation>
    <scope>NUCLEOTIDE SEQUENCE [LARGE SCALE GENOMIC DNA]</scope>
    <source>
        <strain evidence="2">CGMCC 1.9230</strain>
    </source>
</reference>
<sequence length="234" mass="26679">MKNCLAIITARGGSKRIPRKNIKNFLGKPIINYSIQSAIDCSCFDEVIVSTDDQEIAEVAIAAGAKIPFIRSAESSNDFSTTAEVISEVLRDYKKIGVEFEYVCCIYPTAPFITADKLKNAYEMLISSGAKSVVPVVRFGFPIQRSFKIEDNSLRMNWPEHMSTRSQDLPASYHDSGQFYFLRTESFLKDNKLFTDFTVPYEMPESEVQDIDNEEDWKLAEIKYTFLLSKQKNR</sequence>
<dbReference type="GO" id="GO:0008781">
    <property type="term" value="F:N-acylneuraminate cytidylyltransferase activity"/>
    <property type="evidence" value="ECO:0007669"/>
    <property type="project" value="TreeGrafter"/>
</dbReference>
<dbReference type="RefSeq" id="WP_103999967.1">
    <property type="nucleotide sequence ID" value="NZ_FNVP01000007.1"/>
</dbReference>
<dbReference type="OrthoDB" id="9805604at2"/>
<dbReference type="Pfam" id="PF02348">
    <property type="entry name" value="CTP_transf_3"/>
    <property type="match status" value="1"/>
</dbReference>
<evidence type="ECO:0000313" key="2">
    <source>
        <dbReference type="Proteomes" id="UP000236737"/>
    </source>
</evidence>
<keyword evidence="2" id="KW-1185">Reference proteome</keyword>
<dbReference type="Gene3D" id="3.90.550.10">
    <property type="entry name" value="Spore Coat Polysaccharide Biosynthesis Protein SpsA, Chain A"/>
    <property type="match status" value="1"/>
</dbReference>
<dbReference type="InterPro" id="IPR050793">
    <property type="entry name" value="CMP-NeuNAc_synthase"/>
</dbReference>
<protein>
    <submittedName>
        <fullName evidence="1">N-acylneuraminate cytidylyltransferase</fullName>
    </submittedName>
</protein>
<accession>A0A1H5Y387</accession>